<dbReference type="EMBL" id="CP010725">
    <property type="protein sequence ID" value="AUQ97767.1"/>
    <property type="molecule type" value="Genomic_DNA"/>
</dbReference>
<feature type="transmembrane region" description="Helical" evidence="13">
    <location>
        <begin position="108"/>
        <end position="126"/>
    </location>
</feature>
<reference evidence="16 17" key="2">
    <citation type="journal article" date="2017" name="Genome Biol. Evol.">
        <title>Trajectories and Drivers of Genome Evolution in Surface-Associated Marine Phaeobacter.</title>
        <authorList>
            <person name="Freese H.M."/>
            <person name="Sikorski J."/>
            <person name="Bunk B."/>
            <person name="Scheuner C."/>
            <person name="Meier-Kolthoff J.P."/>
            <person name="Sproer C."/>
            <person name="Gram L."/>
            <person name="Overmann J."/>
        </authorList>
    </citation>
    <scope>NUCLEOTIDE SEQUENCE [LARGE SCALE GENOMIC DNA]</scope>
    <source>
        <strain evidence="14 17">P66</strain>
        <strain evidence="15 16">P88</strain>
    </source>
</reference>
<dbReference type="InterPro" id="IPR034804">
    <property type="entry name" value="SQR/QFR_C/D"/>
</dbReference>
<reference evidence="14 17" key="3">
    <citation type="journal article" date="2017" name="Int. J. Syst. Evol. Microbiol.">
        <title>Adaptation of Surface-Associated Bacteria to the Open Ocean: A Genomically Distinct Subpopulation of Phaeobacter gallaeciensis Colonizes Pacific Mesozooplankton.</title>
        <authorList>
            <person name="Freese H.M."/>
            <person name="Methner A."/>
            <person name="Overmann J."/>
        </authorList>
    </citation>
    <scope>NUCLEOTIDE SEQUENCE [LARGE SCALE GENOMIC DNA]</scope>
    <source>
        <strain evidence="14 17">P66</strain>
    </source>
</reference>
<feature type="transmembrane region" description="Helical" evidence="13">
    <location>
        <begin position="68"/>
        <end position="87"/>
    </location>
</feature>
<dbReference type="PANTHER" id="PTHR10978:SF5">
    <property type="entry name" value="SUCCINATE DEHYDROGENASE CYTOCHROME B560 SUBUNIT, MITOCHONDRIAL"/>
    <property type="match status" value="1"/>
</dbReference>
<comment type="similarity">
    <text evidence="3">Belongs to the cytochrome b560 family.</text>
</comment>
<dbReference type="Proteomes" id="UP000236536">
    <property type="component" value="Chromosome"/>
</dbReference>
<evidence type="ECO:0000256" key="2">
    <source>
        <dbReference type="ARBA" id="ARBA00004141"/>
    </source>
</evidence>
<dbReference type="GO" id="GO:0009055">
    <property type="term" value="F:electron transfer activity"/>
    <property type="evidence" value="ECO:0007669"/>
    <property type="project" value="InterPro"/>
</dbReference>
<feature type="transmembrane region" description="Helical" evidence="13">
    <location>
        <begin position="28"/>
        <end position="48"/>
    </location>
</feature>
<dbReference type="PANTHER" id="PTHR10978">
    <property type="entry name" value="SUCCINATE DEHYDROGENASE CYTOCHROME B560 SUBUNIT"/>
    <property type="match status" value="1"/>
</dbReference>
<evidence type="ECO:0000256" key="8">
    <source>
        <dbReference type="ARBA" id="ARBA00022989"/>
    </source>
</evidence>
<dbReference type="SUPFAM" id="SSF81343">
    <property type="entry name" value="Fumarate reductase respiratory complex transmembrane subunits"/>
    <property type="match status" value="1"/>
</dbReference>
<evidence type="ECO:0000256" key="1">
    <source>
        <dbReference type="ARBA" id="ARBA00004050"/>
    </source>
</evidence>
<evidence type="ECO:0000313" key="17">
    <source>
        <dbReference type="Proteomes" id="UP000236536"/>
    </source>
</evidence>
<dbReference type="OMA" id="GYTWALM"/>
<keyword evidence="8 13" id="KW-1133">Transmembrane helix</keyword>
<comment type="subunit">
    <text evidence="11">Part of an enzyme complex containing four subunits: a flavoprotein, an iron-sulfur protein, plus two membrane-anchoring proteins, SdhC and SdhD. The complex can form homotrimers.</text>
</comment>
<keyword evidence="6 13" id="KW-0812">Transmembrane</keyword>
<accession>A0A135IGG4</accession>
<evidence type="ECO:0000256" key="11">
    <source>
        <dbReference type="ARBA" id="ARBA00025912"/>
    </source>
</evidence>
<protein>
    <recommendedName>
        <fullName evidence="4">Succinate dehydrogenase cytochrome b556 subunit</fullName>
    </recommendedName>
</protein>
<keyword evidence="7 12" id="KW-0479">Metal-binding</keyword>
<evidence type="ECO:0000256" key="13">
    <source>
        <dbReference type="SAM" id="Phobius"/>
    </source>
</evidence>
<evidence type="ECO:0000313" key="14">
    <source>
        <dbReference type="EMBL" id="AUQ95760.1"/>
    </source>
</evidence>
<evidence type="ECO:0000313" key="16">
    <source>
        <dbReference type="Proteomes" id="UP000236447"/>
    </source>
</evidence>
<dbReference type="NCBIfam" id="TIGR02970">
    <property type="entry name" value="succ_dehyd_cytB"/>
    <property type="match status" value="1"/>
</dbReference>
<dbReference type="AlphaFoldDB" id="A0A135IGG4"/>
<dbReference type="Gene3D" id="1.20.1300.10">
    <property type="entry name" value="Fumarate reductase/succinate dehydrogenase, transmembrane subunit"/>
    <property type="match status" value="1"/>
</dbReference>
<comment type="function">
    <text evidence="1">Membrane-anchoring subunit of succinate dehydrogenase (SDH).</text>
</comment>
<gene>
    <name evidence="15" type="primary">sdhC</name>
    <name evidence="14" type="ORF">PhaeoP66_03006</name>
    <name evidence="15" type="ORF">PhaeoP88_00365</name>
</gene>
<organism evidence="15 16">
    <name type="scientific">Phaeobacter inhibens</name>
    <dbReference type="NCBI Taxonomy" id="221822"/>
    <lineage>
        <taxon>Bacteria</taxon>
        <taxon>Pseudomonadati</taxon>
        <taxon>Pseudomonadota</taxon>
        <taxon>Alphaproteobacteria</taxon>
        <taxon>Rhodobacterales</taxon>
        <taxon>Roseobacteraceae</taxon>
        <taxon>Phaeobacter</taxon>
    </lineage>
</organism>
<dbReference type="InterPro" id="IPR000701">
    <property type="entry name" value="SuccDH_FuR_B_TM-su"/>
</dbReference>
<evidence type="ECO:0000256" key="6">
    <source>
        <dbReference type="ARBA" id="ARBA00022692"/>
    </source>
</evidence>
<dbReference type="Pfam" id="PF01127">
    <property type="entry name" value="Sdh_cyt"/>
    <property type="match status" value="1"/>
</dbReference>
<evidence type="ECO:0000256" key="12">
    <source>
        <dbReference type="PIRSR" id="PIRSR000178-1"/>
    </source>
</evidence>
<comment type="subcellular location">
    <subcellularLocation>
        <location evidence="2">Membrane</location>
        <topology evidence="2">Multi-pass membrane protein</topology>
    </subcellularLocation>
</comment>
<keyword evidence="10 13" id="KW-0472">Membrane</keyword>
<reference evidence="15 16" key="1">
    <citation type="journal article" date="2017" name="Front. Microbiol.">
        <title>Phaeobacter piscinae sp. nov., a species of the Roseobacter group and potential aquaculture probiont.</title>
        <authorList>
            <person name="Sonnenschein E.C."/>
            <person name="Phippen C.B.W."/>
            <person name="Nielsen K.F."/>
            <person name="Mateiu R.V."/>
            <person name="Melchiorsen J."/>
            <person name="Gram L."/>
            <person name="Overmann J."/>
            <person name="Freese H.M."/>
        </authorList>
    </citation>
    <scope>NUCLEOTIDE SEQUENCE [LARGE SCALE GENOMIC DNA]</scope>
    <source>
        <strain evidence="15 16">P88</strain>
    </source>
</reference>
<sequence>MADVNRGNRPLSPHLQVYRPQITSITSILTRITGNALIVSALLIAWWFLAAATSEDYFRTANAVMTSWFGDIVMSLSVLGLWYHTLAGVRHLIWDNGKMLDLEPAQKLGWFVIIGSVVLTVLTLVIV</sequence>
<evidence type="ECO:0000256" key="7">
    <source>
        <dbReference type="ARBA" id="ARBA00022723"/>
    </source>
</evidence>
<evidence type="ECO:0000256" key="9">
    <source>
        <dbReference type="ARBA" id="ARBA00023004"/>
    </source>
</evidence>
<dbReference type="RefSeq" id="WP_014873476.1">
    <property type="nucleotide sequence ID" value="NZ_BSKP01000001.1"/>
</dbReference>
<dbReference type="EMBL" id="CP010705">
    <property type="protein sequence ID" value="AUQ95760.1"/>
    <property type="molecule type" value="Genomic_DNA"/>
</dbReference>
<dbReference type="InterPro" id="IPR018495">
    <property type="entry name" value="Succ_DH_cyt_bsu_CS"/>
</dbReference>
<evidence type="ECO:0000256" key="3">
    <source>
        <dbReference type="ARBA" id="ARBA00007244"/>
    </source>
</evidence>
<dbReference type="InterPro" id="IPR014314">
    <property type="entry name" value="Succ_DH_cytb556"/>
</dbReference>
<dbReference type="Proteomes" id="UP000236447">
    <property type="component" value="Chromosome"/>
</dbReference>
<proteinExistence type="inferred from homology"/>
<dbReference type="PIRSF" id="PIRSF000178">
    <property type="entry name" value="SDH_cyt_b560"/>
    <property type="match status" value="1"/>
</dbReference>
<dbReference type="PROSITE" id="PS01001">
    <property type="entry name" value="SDH_CYT_2"/>
    <property type="match status" value="1"/>
</dbReference>
<dbReference type="GO" id="GO:0006099">
    <property type="term" value="P:tricarboxylic acid cycle"/>
    <property type="evidence" value="ECO:0007669"/>
    <property type="project" value="InterPro"/>
</dbReference>
<name>A0A135IGG4_9RHOB</name>
<keyword evidence="17" id="KW-1185">Reference proteome</keyword>
<evidence type="ECO:0000256" key="4">
    <source>
        <dbReference type="ARBA" id="ARBA00020076"/>
    </source>
</evidence>
<dbReference type="CDD" id="cd03499">
    <property type="entry name" value="SQR_TypeC_SdhC"/>
    <property type="match status" value="1"/>
</dbReference>
<evidence type="ECO:0000256" key="10">
    <source>
        <dbReference type="ARBA" id="ARBA00023136"/>
    </source>
</evidence>
<evidence type="ECO:0000313" key="15">
    <source>
        <dbReference type="EMBL" id="AUQ97767.1"/>
    </source>
</evidence>
<feature type="binding site" description="axial binding residue" evidence="12">
    <location>
        <position position="84"/>
    </location>
    <ligand>
        <name>heme</name>
        <dbReference type="ChEBI" id="CHEBI:30413"/>
        <note>ligand shared with second transmembrane subunit</note>
    </ligand>
    <ligandPart>
        <name>Fe</name>
        <dbReference type="ChEBI" id="CHEBI:18248"/>
    </ligandPart>
</feature>
<dbReference type="GeneID" id="57287209"/>
<evidence type="ECO:0000256" key="5">
    <source>
        <dbReference type="ARBA" id="ARBA00022617"/>
    </source>
</evidence>
<dbReference type="GO" id="GO:0016020">
    <property type="term" value="C:membrane"/>
    <property type="evidence" value="ECO:0007669"/>
    <property type="project" value="UniProtKB-SubCell"/>
</dbReference>
<keyword evidence="9 12" id="KW-0408">Iron</keyword>
<dbReference type="GO" id="GO:0046872">
    <property type="term" value="F:metal ion binding"/>
    <property type="evidence" value="ECO:0007669"/>
    <property type="project" value="UniProtKB-KW"/>
</dbReference>
<comment type="cofactor">
    <cofactor evidence="12">
        <name>heme</name>
        <dbReference type="ChEBI" id="CHEBI:30413"/>
    </cofactor>
    <text evidence="12">The heme is bound between the two transmembrane subunits.</text>
</comment>
<keyword evidence="5 12" id="KW-0349">Heme</keyword>